<dbReference type="InParanoid" id="A0A5F9CQX0"/>
<name>A0A5F9CQX0_RABIT</name>
<protein>
    <submittedName>
        <fullName evidence="2">Uncharacterized protein</fullName>
    </submittedName>
</protein>
<accession>A0A5F9CQX0</accession>
<feature type="region of interest" description="Disordered" evidence="1">
    <location>
        <begin position="1"/>
        <end position="42"/>
    </location>
</feature>
<feature type="compositionally biased region" description="Basic and acidic residues" evidence="1">
    <location>
        <begin position="32"/>
        <end position="42"/>
    </location>
</feature>
<proteinExistence type="predicted"/>
<evidence type="ECO:0000313" key="2">
    <source>
        <dbReference type="Ensembl" id="ENSOCUP00000036056.1"/>
    </source>
</evidence>
<keyword evidence="3" id="KW-1185">Reference proteome</keyword>
<dbReference type="Proteomes" id="UP000001811">
    <property type="component" value="Chromosome 17"/>
</dbReference>
<evidence type="ECO:0000256" key="1">
    <source>
        <dbReference type="SAM" id="MobiDB-lite"/>
    </source>
</evidence>
<reference evidence="2 3" key="1">
    <citation type="journal article" date="2011" name="Nature">
        <title>A high-resolution map of human evolutionary constraint using 29 mammals.</title>
        <authorList>
            <person name="Lindblad-Toh K."/>
            <person name="Garber M."/>
            <person name="Zuk O."/>
            <person name="Lin M.F."/>
            <person name="Parker B.J."/>
            <person name="Washietl S."/>
            <person name="Kheradpour P."/>
            <person name="Ernst J."/>
            <person name="Jordan G."/>
            <person name="Mauceli E."/>
            <person name="Ward L.D."/>
            <person name="Lowe C.B."/>
            <person name="Holloway A.K."/>
            <person name="Clamp M."/>
            <person name="Gnerre S."/>
            <person name="Alfoldi J."/>
            <person name="Beal K."/>
            <person name="Chang J."/>
            <person name="Clawson H."/>
            <person name="Cuff J."/>
            <person name="Di Palma F."/>
            <person name="Fitzgerald S."/>
            <person name="Flicek P."/>
            <person name="Guttman M."/>
            <person name="Hubisz M.J."/>
            <person name="Jaffe D.B."/>
            <person name="Jungreis I."/>
            <person name="Kent W.J."/>
            <person name="Kostka D."/>
            <person name="Lara M."/>
            <person name="Martins A.L."/>
            <person name="Massingham T."/>
            <person name="Moltke I."/>
            <person name="Raney B.J."/>
            <person name="Rasmussen M.D."/>
            <person name="Robinson J."/>
            <person name="Stark A."/>
            <person name="Vilella A.J."/>
            <person name="Wen J."/>
            <person name="Xie X."/>
            <person name="Zody M.C."/>
            <person name="Baldwin J."/>
            <person name="Bloom T."/>
            <person name="Chin C.W."/>
            <person name="Heiman D."/>
            <person name="Nicol R."/>
            <person name="Nusbaum C."/>
            <person name="Young S."/>
            <person name="Wilkinson J."/>
            <person name="Worley K.C."/>
            <person name="Kovar C.L."/>
            <person name="Muzny D.M."/>
            <person name="Gibbs R.A."/>
            <person name="Cree A."/>
            <person name="Dihn H.H."/>
            <person name="Fowler G."/>
            <person name="Jhangiani S."/>
            <person name="Joshi V."/>
            <person name="Lee S."/>
            <person name="Lewis L.R."/>
            <person name="Nazareth L.V."/>
            <person name="Okwuonu G."/>
            <person name="Santibanez J."/>
            <person name="Warren W.C."/>
            <person name="Mardis E.R."/>
            <person name="Weinstock G.M."/>
            <person name="Wilson R.K."/>
            <person name="Delehaunty K."/>
            <person name="Dooling D."/>
            <person name="Fronik C."/>
            <person name="Fulton L."/>
            <person name="Fulton B."/>
            <person name="Graves T."/>
            <person name="Minx P."/>
            <person name="Sodergren E."/>
            <person name="Birney E."/>
            <person name="Margulies E.H."/>
            <person name="Herrero J."/>
            <person name="Green E.D."/>
            <person name="Haussler D."/>
            <person name="Siepel A."/>
            <person name="Goldman N."/>
            <person name="Pollard K.S."/>
            <person name="Pedersen J.S."/>
            <person name="Lander E.S."/>
            <person name="Kellis M."/>
        </authorList>
    </citation>
    <scope>NUCLEOTIDE SEQUENCE [LARGE SCALE GENOMIC DNA]</scope>
    <source>
        <strain evidence="2 3">Thorbecke inbred</strain>
    </source>
</reference>
<evidence type="ECO:0000313" key="3">
    <source>
        <dbReference type="Proteomes" id="UP000001811"/>
    </source>
</evidence>
<sequence length="108" mass="11863">MTSLDDPGEGGGGLPLPPDLKDLQSYQLQSHYKGEHPGEDHDVRGQIKMSMAPAGGSISNESRLGSVLDEKADDWICCSTHCKDTLLKREQQIDEKNKPDIVKLYGKL</sequence>
<dbReference type="EMBL" id="AAGW02050393">
    <property type="status" value="NOT_ANNOTATED_CDS"/>
    <property type="molecule type" value="Genomic_DNA"/>
</dbReference>
<dbReference type="AlphaFoldDB" id="A0A5F9CQX0"/>
<organism evidence="2 3">
    <name type="scientific">Oryctolagus cuniculus</name>
    <name type="common">Rabbit</name>
    <dbReference type="NCBI Taxonomy" id="9986"/>
    <lineage>
        <taxon>Eukaryota</taxon>
        <taxon>Metazoa</taxon>
        <taxon>Chordata</taxon>
        <taxon>Craniata</taxon>
        <taxon>Vertebrata</taxon>
        <taxon>Euteleostomi</taxon>
        <taxon>Mammalia</taxon>
        <taxon>Eutheria</taxon>
        <taxon>Euarchontoglires</taxon>
        <taxon>Glires</taxon>
        <taxon>Lagomorpha</taxon>
        <taxon>Leporidae</taxon>
        <taxon>Oryctolagus</taxon>
    </lineage>
</organism>
<reference evidence="2" key="3">
    <citation type="submission" date="2025-09" db="UniProtKB">
        <authorList>
            <consortium name="Ensembl"/>
        </authorList>
    </citation>
    <scope>IDENTIFICATION</scope>
    <source>
        <strain evidence="2">Thorbecke</strain>
    </source>
</reference>
<dbReference type="Ensembl" id="ENSOCUT00000053232.1">
    <property type="protein sequence ID" value="ENSOCUP00000036056.1"/>
    <property type="gene ID" value="ENSOCUG00000031359.1"/>
</dbReference>
<reference evidence="2" key="2">
    <citation type="submission" date="2025-08" db="UniProtKB">
        <authorList>
            <consortium name="Ensembl"/>
        </authorList>
    </citation>
    <scope>IDENTIFICATION</scope>
    <source>
        <strain evidence="2">Thorbecke</strain>
    </source>
</reference>
<dbReference type="STRING" id="9986.ENSOCUP00000036056"/>